<evidence type="ECO:0000256" key="2">
    <source>
        <dbReference type="PROSITE-ProRule" id="PRU00339"/>
    </source>
</evidence>
<feature type="region of interest" description="Disordered" evidence="3">
    <location>
        <begin position="331"/>
        <end position="363"/>
    </location>
</feature>
<evidence type="ECO:0000256" key="3">
    <source>
        <dbReference type="SAM" id="MobiDB-lite"/>
    </source>
</evidence>
<dbReference type="Pfam" id="PF04969">
    <property type="entry name" value="CS"/>
    <property type="match status" value="1"/>
</dbReference>
<dbReference type="PROSITE" id="PS51048">
    <property type="entry name" value="SGS"/>
    <property type="match status" value="1"/>
</dbReference>
<dbReference type="SUPFAM" id="SSF48452">
    <property type="entry name" value="TPR-like"/>
    <property type="match status" value="1"/>
</dbReference>
<dbReference type="STRING" id="13370.A0A448YGB7"/>
<evidence type="ECO:0000313" key="7">
    <source>
        <dbReference type="Proteomes" id="UP000290900"/>
    </source>
</evidence>
<feature type="compositionally biased region" description="Polar residues" evidence="3">
    <location>
        <begin position="331"/>
        <end position="341"/>
    </location>
</feature>
<comment type="similarity">
    <text evidence="1">Belongs to the SGT1 family.</text>
</comment>
<dbReference type="Gene3D" id="1.25.40.10">
    <property type="entry name" value="Tetratricopeptide repeat domain"/>
    <property type="match status" value="1"/>
</dbReference>
<dbReference type="SUPFAM" id="SSF49764">
    <property type="entry name" value="HSP20-like chaperones"/>
    <property type="match status" value="1"/>
</dbReference>
<sequence length="363" mass="40571">MAIDKLLKDAEKCLDSGSLDDAGRFLESALKENSESVNALILMSKLDLRTNKYDEALNASVKALTQAINLGKREKIGEAYYQKGLVYFRMHNYAEALKQATLARKYDTANTEITLFRDMLLRKYAKSSGITEAEAQEVAENPSSKDKTPEIEAIDQDVAPSKQVLRTDWFDSPSEVDISIFVKNIVKDSVQADFQKNSLFVSFEDSKGGKYTYAIDKLYSDILTESSSYRVFASKLEISLAKSKPTKWQSLELDSTKTTTTLEIPKSDDEAVKSYPSSSGKKIDWSKFDVDDNDSNAEDEGDDAALSFFQKLYSNADPDTKRAMMKSYVESNGTSLSTDWSEVSKDKVETVAPEGTQPKEWDS</sequence>
<dbReference type="Pfam" id="PF05002">
    <property type="entry name" value="SGS"/>
    <property type="match status" value="1"/>
</dbReference>
<dbReference type="FunCoup" id="A0A448YGB7">
    <property type="interactions" value="1022"/>
</dbReference>
<feature type="domain" description="SGS" evidence="4">
    <location>
        <begin position="274"/>
        <end position="363"/>
    </location>
</feature>
<dbReference type="AlphaFoldDB" id="A0A448YGB7"/>
<feature type="repeat" description="TPR" evidence="2">
    <location>
        <begin position="77"/>
        <end position="110"/>
    </location>
</feature>
<reference evidence="6 7" key="1">
    <citation type="submission" date="2018-12" db="EMBL/GenBank/DDBJ databases">
        <authorList>
            <person name="Tiukova I."/>
            <person name="Dainat J."/>
        </authorList>
    </citation>
    <scope>NUCLEOTIDE SEQUENCE [LARGE SCALE GENOMIC DNA]</scope>
</reference>
<keyword evidence="2" id="KW-0802">TPR repeat</keyword>
<organism evidence="6 7">
    <name type="scientific">Brettanomyces naardenensis</name>
    <name type="common">Yeast</name>
    <dbReference type="NCBI Taxonomy" id="13370"/>
    <lineage>
        <taxon>Eukaryota</taxon>
        <taxon>Fungi</taxon>
        <taxon>Dikarya</taxon>
        <taxon>Ascomycota</taxon>
        <taxon>Saccharomycotina</taxon>
        <taxon>Pichiomycetes</taxon>
        <taxon>Pichiales</taxon>
        <taxon>Pichiaceae</taxon>
        <taxon>Brettanomyces</taxon>
    </lineage>
</organism>
<name>A0A448YGB7_BRENA</name>
<dbReference type="InterPro" id="IPR019734">
    <property type="entry name" value="TPR_rpt"/>
</dbReference>
<evidence type="ECO:0000259" key="5">
    <source>
        <dbReference type="PROSITE" id="PS51203"/>
    </source>
</evidence>
<dbReference type="GO" id="GO:0051087">
    <property type="term" value="F:protein-folding chaperone binding"/>
    <property type="evidence" value="ECO:0007669"/>
    <property type="project" value="InterPro"/>
</dbReference>
<accession>A0A448YGB7</accession>
<dbReference type="PROSITE" id="PS51203">
    <property type="entry name" value="CS"/>
    <property type="match status" value="1"/>
</dbReference>
<dbReference type="Gene3D" id="2.60.40.790">
    <property type="match status" value="1"/>
</dbReference>
<dbReference type="InterPro" id="IPR007052">
    <property type="entry name" value="CS_dom"/>
</dbReference>
<dbReference type="OrthoDB" id="1898560at2759"/>
<dbReference type="InterPro" id="IPR044563">
    <property type="entry name" value="Sgt1-like"/>
</dbReference>
<dbReference type="PANTHER" id="PTHR45862">
    <property type="entry name" value="PROTEIN SGT1 HOMOLOG"/>
    <property type="match status" value="1"/>
</dbReference>
<dbReference type="EMBL" id="CAACVR010000001">
    <property type="protein sequence ID" value="VEU19928.1"/>
    <property type="molecule type" value="Genomic_DNA"/>
</dbReference>
<proteinExistence type="inferred from homology"/>
<evidence type="ECO:0000313" key="6">
    <source>
        <dbReference type="EMBL" id="VEU19928.1"/>
    </source>
</evidence>
<dbReference type="Proteomes" id="UP000290900">
    <property type="component" value="Unassembled WGS sequence"/>
</dbReference>
<dbReference type="InterPro" id="IPR007699">
    <property type="entry name" value="SGS_dom"/>
</dbReference>
<dbReference type="CDD" id="cd06466">
    <property type="entry name" value="p23_CS_SGT1_like"/>
    <property type="match status" value="1"/>
</dbReference>
<protein>
    <submittedName>
        <fullName evidence="6">DEKNAAC100739</fullName>
    </submittedName>
</protein>
<evidence type="ECO:0000259" key="4">
    <source>
        <dbReference type="PROSITE" id="PS51048"/>
    </source>
</evidence>
<dbReference type="PROSITE" id="PS50005">
    <property type="entry name" value="TPR"/>
    <property type="match status" value="1"/>
</dbReference>
<dbReference type="InParanoid" id="A0A448YGB7"/>
<gene>
    <name evidence="6" type="ORF">BRENAR_LOCUS663</name>
</gene>
<evidence type="ECO:0000256" key="1">
    <source>
        <dbReference type="ARBA" id="ARBA00008509"/>
    </source>
</evidence>
<dbReference type="InterPro" id="IPR008978">
    <property type="entry name" value="HSP20-like_chaperone"/>
</dbReference>
<feature type="domain" description="CS" evidence="5">
    <location>
        <begin position="162"/>
        <end position="252"/>
    </location>
</feature>
<keyword evidence="7" id="KW-1185">Reference proteome</keyword>
<dbReference type="InterPro" id="IPR011990">
    <property type="entry name" value="TPR-like_helical_dom_sf"/>
</dbReference>